<feature type="transmembrane region" description="Helical" evidence="1">
    <location>
        <begin position="7"/>
        <end position="31"/>
    </location>
</feature>
<comment type="caution">
    <text evidence="2">The sequence shown here is derived from an EMBL/GenBank/DDBJ whole genome shotgun (WGS) entry which is preliminary data.</text>
</comment>
<dbReference type="PANTHER" id="PTHR28008">
    <property type="entry name" value="DOMAIN PROTEIN, PUTATIVE (AFU_ORTHOLOGUE AFUA_3G10980)-RELATED"/>
    <property type="match status" value="1"/>
</dbReference>
<feature type="transmembrane region" description="Helical" evidence="1">
    <location>
        <begin position="43"/>
        <end position="61"/>
    </location>
</feature>
<name>A0ABU4KTB2_BREVE</name>
<dbReference type="PANTHER" id="PTHR28008:SF1">
    <property type="entry name" value="DOMAIN PROTEIN, PUTATIVE (AFU_ORTHOLOGUE AFUA_3G10980)-RELATED"/>
    <property type="match status" value="1"/>
</dbReference>
<evidence type="ECO:0000256" key="1">
    <source>
        <dbReference type="SAM" id="Phobius"/>
    </source>
</evidence>
<evidence type="ECO:0000313" key="3">
    <source>
        <dbReference type="Proteomes" id="UP001272940"/>
    </source>
</evidence>
<feature type="transmembrane region" description="Helical" evidence="1">
    <location>
        <begin position="92"/>
        <end position="111"/>
    </location>
</feature>
<dbReference type="RefSeq" id="WP_157076487.1">
    <property type="nucleotide sequence ID" value="NZ_DALYTD010000022.1"/>
</dbReference>
<keyword evidence="1" id="KW-0472">Membrane</keyword>
<feature type="transmembrane region" description="Helical" evidence="1">
    <location>
        <begin position="68"/>
        <end position="86"/>
    </location>
</feature>
<keyword evidence="1" id="KW-1133">Transmembrane helix</keyword>
<organism evidence="2 3">
    <name type="scientific">Brevundimonas vesicularis</name>
    <name type="common">Pseudomonas vesicularis</name>
    <dbReference type="NCBI Taxonomy" id="41276"/>
    <lineage>
        <taxon>Bacteria</taxon>
        <taxon>Pseudomonadati</taxon>
        <taxon>Pseudomonadota</taxon>
        <taxon>Alphaproteobacteria</taxon>
        <taxon>Caulobacterales</taxon>
        <taxon>Caulobacteraceae</taxon>
        <taxon>Brevundimonas</taxon>
    </lineage>
</organism>
<dbReference type="Proteomes" id="UP001272940">
    <property type="component" value="Unassembled WGS sequence"/>
</dbReference>
<sequence length="174" mass="18109">MVTPHRAVIAMRIVTAIAVAGLLIVTLGPFQGAESRAGLSDKAAHVIAFYCITLLAFSTAPRTRRTDLALAILGLGVVIELIQGAIGRSLSVGDLAADGLGVVAALAPTWVEGFRQQARRRPYLPLGQIAKTDRRRRGKRIKAFRSQAATVCDGDPVAGVATGGGVIATVTEVA</sequence>
<evidence type="ECO:0000313" key="2">
    <source>
        <dbReference type="EMBL" id="MDX2336184.1"/>
    </source>
</evidence>
<keyword evidence="3" id="KW-1185">Reference proteome</keyword>
<reference evidence="2 3" key="1">
    <citation type="journal article" date="2023" name="FEMS Microbes">
        <title>Whole genomes of deep-sea sponge-associated bacteria exhibit high novel natural product potential.</title>
        <authorList>
            <person name="Hesketh-Best P.J."/>
            <person name="January G.G."/>
            <person name="Koch M.J."/>
            <person name="Warburton P.J."/>
            <person name="Howell K.L."/>
            <person name="Upton M."/>
        </authorList>
    </citation>
    <scope>NUCLEOTIDE SEQUENCE [LARGE SCALE GENOMIC DNA]</scope>
    <source>
        <strain evidence="2 3">PC206-O</strain>
    </source>
</reference>
<protein>
    <recommendedName>
        <fullName evidence="4">VanZ family protein</fullName>
    </recommendedName>
</protein>
<proteinExistence type="predicted"/>
<evidence type="ECO:0008006" key="4">
    <source>
        <dbReference type="Google" id="ProtNLM"/>
    </source>
</evidence>
<accession>A0ABU4KTB2</accession>
<dbReference type="EMBL" id="JAMYEC010000011">
    <property type="protein sequence ID" value="MDX2336184.1"/>
    <property type="molecule type" value="Genomic_DNA"/>
</dbReference>
<gene>
    <name evidence="2" type="ORF">NJD11_14685</name>
</gene>
<keyword evidence="1" id="KW-0812">Transmembrane</keyword>